<evidence type="ECO:0000256" key="9">
    <source>
        <dbReference type="SAM" id="SignalP"/>
    </source>
</evidence>
<evidence type="ECO:0000256" key="6">
    <source>
        <dbReference type="ARBA" id="ARBA00022833"/>
    </source>
</evidence>
<organism evidence="12 13">
    <name type="scientific">Winogradskyella bathintestinalis</name>
    <dbReference type="NCBI Taxonomy" id="3035208"/>
    <lineage>
        <taxon>Bacteria</taxon>
        <taxon>Pseudomonadati</taxon>
        <taxon>Bacteroidota</taxon>
        <taxon>Flavobacteriia</taxon>
        <taxon>Flavobacteriales</taxon>
        <taxon>Flavobacteriaceae</taxon>
        <taxon>Winogradskyella</taxon>
    </lineage>
</organism>
<keyword evidence="5" id="KW-0378">Hydrolase</keyword>
<evidence type="ECO:0000313" key="12">
    <source>
        <dbReference type="EMBL" id="MDN3493386.1"/>
    </source>
</evidence>
<dbReference type="InterPro" id="IPR007863">
    <property type="entry name" value="Peptidase_M16_C"/>
</dbReference>
<dbReference type="InterPro" id="IPR050626">
    <property type="entry name" value="Peptidase_M16"/>
</dbReference>
<dbReference type="Gene3D" id="3.30.830.10">
    <property type="entry name" value="Metalloenzyme, LuxS/M16 peptidase-like"/>
    <property type="match status" value="4"/>
</dbReference>
<feature type="domain" description="Peptidase M16 C-terminal" evidence="11">
    <location>
        <begin position="205"/>
        <end position="387"/>
    </location>
</feature>
<evidence type="ECO:0000256" key="5">
    <source>
        <dbReference type="ARBA" id="ARBA00022801"/>
    </source>
</evidence>
<dbReference type="EMBL" id="JASDDK010000004">
    <property type="protein sequence ID" value="MDN3493386.1"/>
    <property type="molecule type" value="Genomic_DNA"/>
</dbReference>
<evidence type="ECO:0000259" key="11">
    <source>
        <dbReference type="Pfam" id="PF05193"/>
    </source>
</evidence>
<sequence length="934" mass="106650">MKKFTILFGLLCCFSLMAQNINLSDPLPDNHKIKKGVLSNGMTYYIYHTDVTKNVASYYIIQNVGSVLEDDDQQGLAHFLEHMAFNGTENFTGKGILNTLQTQGLVFGRDINAYTDFDETVYNVNNVPTTPEMINTGLMILKDWSNYLLLTDEEIDAERGVIREEWRTRQNGSMRIFQQSLSTTYNNSKYAERLPIGQMDIVDNFEYKALRDFYHDWYRTDLQAIAIIGDIDVDAIEKKIKTMFSEIPAVENPIERFVVQIDDNQEMLYHMAMDEEVSTASISFAITHPKHLRDQTIGDLQESLLIEMTTSMLTDRLSEISQKPIAPFLNARMGYGELTRAKNQLFISISPKPEQQQEAFKSVMEEVNRAMKFGFTQAELERTKKQYANYYENQISREDDRSHGAIINTIKSNYLDNETITDIAKEYEIIKELFASLTTDDLHHTIKKLYTQKNRILSVTGVKGENNLTKKQAESILHSTEKDSSLTAYEDNFAGKTLMTGVNVKKGKIVSEKRVDDIDATIFKLSNGATVYYKFADKNKDDVQLIATSYGGKSLLTDSELPSSALLRDLVQLSGLGDYSATELPKILAGKTAQTQVRISDLSEMITGNAVSKDVETLLQMLYLRFEKPRLDEDAYKVLQNNITSFLTRRSKDINAKMQDSVTTTLYGNNNPKHIIFNQAMIDKVDFTIMENIYKSRFSNAADFNFFIVGDVEKEVLKPLLEKYVASISSTNIKENWKDNSDSWINPAIDKNISLRMEDPKATVRIGYRNKVEYTLKNELLVGTLASILQLRYTETLREQEGGTYGASARASLSKRPIEEANLQISFDCDPNKVEQLVVIVHNEIEKVAKGEIQQSDLDKTLTNYIKARKEQKDYNRYDMSWVTNYVLEGYDMNDPKNYEDIVNAITAEDIQNFTNELLEDANTFEIIFEPLNQ</sequence>
<dbReference type="PANTHER" id="PTHR43690:SF17">
    <property type="entry name" value="PROTEIN YHJJ"/>
    <property type="match status" value="1"/>
</dbReference>
<comment type="caution">
    <text evidence="12">The sequence shown here is derived from an EMBL/GenBank/DDBJ whole genome shotgun (WGS) entry which is preliminary data.</text>
</comment>
<dbReference type="Pfam" id="PF05193">
    <property type="entry name" value="Peptidase_M16_C"/>
    <property type="match status" value="2"/>
</dbReference>
<dbReference type="PANTHER" id="PTHR43690">
    <property type="entry name" value="NARDILYSIN"/>
    <property type="match status" value="1"/>
</dbReference>
<feature type="signal peptide" evidence="9">
    <location>
        <begin position="1"/>
        <end position="18"/>
    </location>
</feature>
<feature type="chain" id="PRO_5045644577" evidence="9">
    <location>
        <begin position="19"/>
        <end position="934"/>
    </location>
</feature>
<dbReference type="PROSITE" id="PS00143">
    <property type="entry name" value="INSULINASE"/>
    <property type="match status" value="1"/>
</dbReference>
<evidence type="ECO:0000256" key="1">
    <source>
        <dbReference type="ARBA" id="ARBA00001947"/>
    </source>
</evidence>
<comment type="similarity">
    <text evidence="2 8">Belongs to the peptidase M16 family.</text>
</comment>
<dbReference type="RefSeq" id="WP_290207046.1">
    <property type="nucleotide sequence ID" value="NZ_JASDDK010000004.1"/>
</dbReference>
<protein>
    <submittedName>
        <fullName evidence="12">Insulinase family protein</fullName>
    </submittedName>
</protein>
<keyword evidence="13" id="KW-1185">Reference proteome</keyword>
<dbReference type="InterPro" id="IPR011765">
    <property type="entry name" value="Pept_M16_N"/>
</dbReference>
<keyword evidence="3" id="KW-0645">Protease</keyword>
<reference evidence="12 13" key="1">
    <citation type="journal article" date="2023" name="Int. J. Syst. Evol. Microbiol.">
        <title>Winogradskyella bathintestinalis sp. nov., isolated from the intestine of the deep-sea loosejaw dragonfish, Malacosteus niger.</title>
        <authorList>
            <person name="Uniacke-Lowe S."/>
            <person name="Johnson C.N."/>
            <person name="Stanton C."/>
            <person name="Hill C."/>
            <person name="Ross P."/>
        </authorList>
    </citation>
    <scope>NUCLEOTIDE SEQUENCE [LARGE SCALE GENOMIC DNA]</scope>
    <source>
        <strain evidence="12 13">APC 3343</strain>
    </source>
</reference>
<evidence type="ECO:0000259" key="10">
    <source>
        <dbReference type="Pfam" id="PF00675"/>
    </source>
</evidence>
<comment type="cofactor">
    <cofactor evidence="1">
        <name>Zn(2+)</name>
        <dbReference type="ChEBI" id="CHEBI:29105"/>
    </cofactor>
</comment>
<dbReference type="SUPFAM" id="SSF63411">
    <property type="entry name" value="LuxS/MPP-like metallohydrolase"/>
    <property type="match status" value="4"/>
</dbReference>
<evidence type="ECO:0000256" key="7">
    <source>
        <dbReference type="ARBA" id="ARBA00023049"/>
    </source>
</evidence>
<feature type="domain" description="Peptidase M16 C-terminal" evidence="11">
    <location>
        <begin position="692"/>
        <end position="863"/>
    </location>
</feature>
<keyword evidence="6" id="KW-0862">Zinc</keyword>
<dbReference type="Pfam" id="PF00675">
    <property type="entry name" value="Peptidase_M16"/>
    <property type="match status" value="1"/>
</dbReference>
<gene>
    <name evidence="12" type="ORF">QMA06_11700</name>
</gene>
<dbReference type="InterPro" id="IPR001431">
    <property type="entry name" value="Pept_M16_Zn_BS"/>
</dbReference>
<keyword evidence="7" id="KW-0482">Metalloprotease</keyword>
<dbReference type="InterPro" id="IPR011249">
    <property type="entry name" value="Metalloenz_LuxS/M16"/>
</dbReference>
<proteinExistence type="inferred from homology"/>
<name>A0ABT7ZWK1_9FLAO</name>
<feature type="domain" description="Peptidase M16 N-terminal" evidence="10">
    <location>
        <begin position="50"/>
        <end position="192"/>
    </location>
</feature>
<evidence type="ECO:0000256" key="2">
    <source>
        <dbReference type="ARBA" id="ARBA00007261"/>
    </source>
</evidence>
<keyword evidence="4" id="KW-0479">Metal-binding</keyword>
<keyword evidence="9" id="KW-0732">Signal</keyword>
<evidence type="ECO:0000256" key="3">
    <source>
        <dbReference type="ARBA" id="ARBA00022670"/>
    </source>
</evidence>
<evidence type="ECO:0000256" key="8">
    <source>
        <dbReference type="RuleBase" id="RU004447"/>
    </source>
</evidence>
<evidence type="ECO:0000256" key="4">
    <source>
        <dbReference type="ARBA" id="ARBA00022723"/>
    </source>
</evidence>
<accession>A0ABT7ZWK1</accession>
<evidence type="ECO:0000313" key="13">
    <source>
        <dbReference type="Proteomes" id="UP001231197"/>
    </source>
</evidence>
<dbReference type="Proteomes" id="UP001231197">
    <property type="component" value="Unassembled WGS sequence"/>
</dbReference>